<name>A0ABR8W7Y1_9MICO</name>
<reference evidence="2 3" key="1">
    <citation type="submission" date="2020-08" db="EMBL/GenBank/DDBJ databases">
        <title>A Genomic Blueprint of the Chicken Gut Microbiome.</title>
        <authorList>
            <person name="Gilroy R."/>
            <person name="Ravi A."/>
            <person name="Getino M."/>
            <person name="Pursley I."/>
            <person name="Horton D.L."/>
            <person name="Alikhan N.-F."/>
            <person name="Baker D."/>
            <person name="Gharbi K."/>
            <person name="Hall N."/>
            <person name="Watson M."/>
            <person name="Adriaenssens E.M."/>
            <person name="Foster-Nyarko E."/>
            <person name="Jarju S."/>
            <person name="Secka A."/>
            <person name="Antonio M."/>
            <person name="Oren A."/>
            <person name="Chaudhuri R."/>
            <person name="La Ragione R.M."/>
            <person name="Hildebrand F."/>
            <person name="Pallen M.J."/>
        </authorList>
    </citation>
    <scope>NUCLEOTIDE SEQUENCE [LARGE SCALE GENOMIC DNA]</scope>
    <source>
        <strain evidence="2 3">Re1</strain>
    </source>
</reference>
<comment type="caution">
    <text evidence="2">The sequence shown here is derived from an EMBL/GenBank/DDBJ whole genome shotgun (WGS) entry which is preliminary data.</text>
</comment>
<proteinExistence type="predicted"/>
<dbReference type="Gene3D" id="3.10.450.50">
    <property type="match status" value="1"/>
</dbReference>
<protein>
    <submittedName>
        <fullName evidence="2">YchJ family protein</fullName>
    </submittedName>
</protein>
<dbReference type="Proteomes" id="UP000611521">
    <property type="component" value="Unassembled WGS sequence"/>
</dbReference>
<keyword evidence="3" id="KW-1185">Reference proteome</keyword>
<feature type="domain" description="YchJ-like middle NTF2-like" evidence="1">
    <location>
        <begin position="33"/>
        <end position="127"/>
    </location>
</feature>
<dbReference type="InterPro" id="IPR048469">
    <property type="entry name" value="YchJ-like_M"/>
</dbReference>
<evidence type="ECO:0000313" key="3">
    <source>
        <dbReference type="Proteomes" id="UP000611521"/>
    </source>
</evidence>
<dbReference type="SUPFAM" id="SSF54427">
    <property type="entry name" value="NTF2-like"/>
    <property type="match status" value="1"/>
</dbReference>
<dbReference type="Pfam" id="PF17775">
    <property type="entry name" value="YchJ_M-like"/>
    <property type="match status" value="1"/>
</dbReference>
<dbReference type="EMBL" id="JACSPX010000003">
    <property type="protein sequence ID" value="MBD8013118.1"/>
    <property type="molecule type" value="Genomic_DNA"/>
</dbReference>
<sequence>MSTPTSDQRCPCTSGDVFGACCGPVLASGSAPTAVRLMRSRFTAFAIADEGHLLRTWHPSTRPERLDLDRGTRWMRLDILDHNDGGPFDDQGVVEFEAFYRDDEGRGALRERSRFVRENRVWLYVDGVVRADSA</sequence>
<dbReference type="InterPro" id="IPR032710">
    <property type="entry name" value="NTF2-like_dom_sf"/>
</dbReference>
<gene>
    <name evidence="2" type="ORF">H9633_12540</name>
</gene>
<organism evidence="2 3">
    <name type="scientific">Microbacterium commune</name>
    <dbReference type="NCBI Taxonomy" id="2762219"/>
    <lineage>
        <taxon>Bacteria</taxon>
        <taxon>Bacillati</taxon>
        <taxon>Actinomycetota</taxon>
        <taxon>Actinomycetes</taxon>
        <taxon>Micrococcales</taxon>
        <taxon>Microbacteriaceae</taxon>
        <taxon>Microbacterium</taxon>
    </lineage>
</organism>
<dbReference type="RefSeq" id="WP_191713373.1">
    <property type="nucleotide sequence ID" value="NZ_JACSPX010000003.1"/>
</dbReference>
<evidence type="ECO:0000259" key="1">
    <source>
        <dbReference type="Pfam" id="PF17775"/>
    </source>
</evidence>
<evidence type="ECO:0000313" key="2">
    <source>
        <dbReference type="EMBL" id="MBD8013118.1"/>
    </source>
</evidence>
<accession>A0ABR8W7Y1</accession>